<dbReference type="AlphaFoldDB" id="A0A0C3A452"/>
<accession>A0A0C3A452</accession>
<organism evidence="1 2">
    <name type="scientific">Rhodococcus erythropolis</name>
    <name type="common">Arthrobacter picolinophilus</name>
    <dbReference type="NCBI Taxonomy" id="1833"/>
    <lineage>
        <taxon>Bacteria</taxon>
        <taxon>Bacillati</taxon>
        <taxon>Actinomycetota</taxon>
        <taxon>Actinomycetes</taxon>
        <taxon>Mycobacteriales</taxon>
        <taxon>Nocardiaceae</taxon>
        <taxon>Rhodococcus</taxon>
        <taxon>Rhodococcus erythropolis group</taxon>
    </lineage>
</organism>
<evidence type="ECO:0000313" key="2">
    <source>
        <dbReference type="Proteomes" id="UP000325576"/>
    </source>
</evidence>
<proteinExistence type="predicted"/>
<reference evidence="1 2" key="1">
    <citation type="journal article" date="2017" name="Poromechanics V (2013)">
        <title>Genomic Characterization of the Arsenic-Tolerant Actinobacterium, &lt;i&gt;Rhodococcus erythropolis&lt;/i&gt; S43.</title>
        <authorList>
            <person name="Retamal-Morales G."/>
            <person name="Mehnert M."/>
            <person name="Schwabe R."/>
            <person name="Tischler D."/>
            <person name="Schloemann M."/>
            <person name="Levican G.J."/>
        </authorList>
    </citation>
    <scope>NUCLEOTIDE SEQUENCE [LARGE SCALE GENOMIC DNA]</scope>
    <source>
        <strain evidence="1 2">S43</strain>
    </source>
</reference>
<protein>
    <submittedName>
        <fullName evidence="1">Uncharacterized protein</fullName>
    </submittedName>
</protein>
<evidence type="ECO:0000313" key="1">
    <source>
        <dbReference type="EMBL" id="KAB2586083.1"/>
    </source>
</evidence>
<name>A0A0C3A452_RHOER</name>
<gene>
    <name evidence="1" type="ORF">BS297_07500</name>
</gene>
<sequence>MMAPAAPRWTRKRLEAMLGTCYGRTPTGHVDTAAVANTAGVSVRTVQRWMAGSNRQNAAIPHTRLLQLCRPPADTQERSQQAADYASEAITKISLPKGRGILPAWREQGWLEPHVVGVLALRGLPLRQVVISNGTARSTADLRRRGELLDVTTVPTRFHATVLVHEVLSRVEPWCVLPSREILAVGRTQVWAEDGPVVDLSQLAVAAALR</sequence>
<dbReference type="EMBL" id="MRBO01000249">
    <property type="protein sequence ID" value="KAB2586083.1"/>
    <property type="molecule type" value="Genomic_DNA"/>
</dbReference>
<comment type="caution">
    <text evidence="1">The sequence shown here is derived from an EMBL/GenBank/DDBJ whole genome shotgun (WGS) entry which is preliminary data.</text>
</comment>
<dbReference type="Proteomes" id="UP000325576">
    <property type="component" value="Unassembled WGS sequence"/>
</dbReference>